<organism evidence="3 4">
    <name type="scientific">Lachancea mirantina</name>
    <dbReference type="NCBI Taxonomy" id="1230905"/>
    <lineage>
        <taxon>Eukaryota</taxon>
        <taxon>Fungi</taxon>
        <taxon>Dikarya</taxon>
        <taxon>Ascomycota</taxon>
        <taxon>Saccharomycotina</taxon>
        <taxon>Saccharomycetes</taxon>
        <taxon>Saccharomycetales</taxon>
        <taxon>Saccharomycetaceae</taxon>
        <taxon>Lachancea</taxon>
    </lineage>
</organism>
<sequence length="371" mass="41563">MSISFEVKRVEVNGYPARILLQNENGPCALLAMCNVLLLSPQHKRQARDLIELVDRQDTVTLNELNTVLANIAVQNTQGEHSDVNHLLQLLPQLHTGLSIDPVFNGSFSDGEEMSLFRIFNVSIVHGWIADMHHDPDQYGHVAGYSYESAQKRLVEAYEIQHGQPGSASVTQNHAILEDANYIKAFLARSATQLTDYGLVHLKEVLLEKSYAILFRNDHFSTIIKSNGELFLLVTDQGFRSSPDIVWQSLKSVNGSQDTFYTGDFISASLQKAGTQTSYRTQGASQHGSNPFLDPQDTRSSPRGNEYMTDEELARQLQEQEDARVARSMQRGYTGRRGTADEAEPSNSKSKKKSRKTGRKRDKLKKSCTIM</sequence>
<dbReference type="STRING" id="1230905.A0A1G4JDF1"/>
<dbReference type="GO" id="GO:0005829">
    <property type="term" value="C:cytosol"/>
    <property type="evidence" value="ECO:0007669"/>
    <property type="project" value="TreeGrafter"/>
</dbReference>
<evidence type="ECO:0000259" key="2">
    <source>
        <dbReference type="Pfam" id="PF04424"/>
    </source>
</evidence>
<dbReference type="InterPro" id="IPR007518">
    <property type="entry name" value="MINDY"/>
</dbReference>
<dbReference type="Proteomes" id="UP000191024">
    <property type="component" value="Chromosome D"/>
</dbReference>
<dbReference type="PANTHER" id="PTHR18063">
    <property type="entry name" value="NF-E2 INDUCIBLE PROTEIN"/>
    <property type="match status" value="1"/>
</dbReference>
<dbReference type="OrthoDB" id="10261212at2759"/>
<dbReference type="GO" id="GO:0071944">
    <property type="term" value="C:cell periphery"/>
    <property type="evidence" value="ECO:0007669"/>
    <property type="project" value="TreeGrafter"/>
</dbReference>
<feature type="domain" description="MINDY deubiquitinase" evidence="2">
    <location>
        <begin position="4"/>
        <end position="265"/>
    </location>
</feature>
<evidence type="ECO:0000313" key="3">
    <source>
        <dbReference type="EMBL" id="SCU88073.1"/>
    </source>
</evidence>
<dbReference type="GO" id="GO:0004843">
    <property type="term" value="F:cysteine-type deubiquitinase activity"/>
    <property type="evidence" value="ECO:0007669"/>
    <property type="project" value="InterPro"/>
</dbReference>
<gene>
    <name evidence="3" type="ORF">LAMI_0D08658G</name>
</gene>
<feature type="region of interest" description="Disordered" evidence="1">
    <location>
        <begin position="277"/>
        <end position="371"/>
    </location>
</feature>
<evidence type="ECO:0000256" key="1">
    <source>
        <dbReference type="SAM" id="MobiDB-lite"/>
    </source>
</evidence>
<dbReference type="GO" id="GO:0016807">
    <property type="term" value="F:cysteine-type carboxypeptidase activity"/>
    <property type="evidence" value="ECO:0007669"/>
    <property type="project" value="TreeGrafter"/>
</dbReference>
<name>A0A1G4JDF1_9SACH</name>
<dbReference type="PANTHER" id="PTHR18063:SF6">
    <property type="entry name" value="UBIQUITIN CARBOXYL-TERMINAL HYDROLASE"/>
    <property type="match status" value="1"/>
</dbReference>
<protein>
    <submittedName>
        <fullName evidence="3">LAMI_0D08658g1_1</fullName>
    </submittedName>
</protein>
<dbReference type="GO" id="GO:0071108">
    <property type="term" value="P:protein K48-linked deubiquitination"/>
    <property type="evidence" value="ECO:0007669"/>
    <property type="project" value="TreeGrafter"/>
</dbReference>
<dbReference type="InterPro" id="IPR033979">
    <property type="entry name" value="MINDY_domain"/>
</dbReference>
<proteinExistence type="predicted"/>
<dbReference type="GO" id="GO:1990380">
    <property type="term" value="F:K48-linked deubiquitinase activity"/>
    <property type="evidence" value="ECO:0007669"/>
    <property type="project" value="InterPro"/>
</dbReference>
<evidence type="ECO:0000313" key="4">
    <source>
        <dbReference type="Proteomes" id="UP000191024"/>
    </source>
</evidence>
<reference evidence="3 4" key="1">
    <citation type="submission" date="2016-03" db="EMBL/GenBank/DDBJ databases">
        <authorList>
            <person name="Devillers H."/>
        </authorList>
    </citation>
    <scope>NUCLEOTIDE SEQUENCE [LARGE SCALE GENOMIC DNA]</scope>
    <source>
        <strain evidence="3">CBS 11717</strain>
    </source>
</reference>
<dbReference type="Pfam" id="PF04424">
    <property type="entry name" value="MINDY_DUB"/>
    <property type="match status" value="1"/>
</dbReference>
<accession>A0A1G4JDF1</accession>
<feature type="compositionally biased region" description="Polar residues" evidence="1">
    <location>
        <begin position="277"/>
        <end position="289"/>
    </location>
</feature>
<feature type="compositionally biased region" description="Basic residues" evidence="1">
    <location>
        <begin position="349"/>
        <end position="371"/>
    </location>
</feature>
<keyword evidence="4" id="KW-1185">Reference proteome</keyword>
<dbReference type="AlphaFoldDB" id="A0A1G4JDF1"/>
<dbReference type="EMBL" id="LT598463">
    <property type="protein sequence ID" value="SCU88073.1"/>
    <property type="molecule type" value="Genomic_DNA"/>
</dbReference>